<dbReference type="InterPro" id="IPR013272">
    <property type="entry name" value="Vps72/YL1_C"/>
</dbReference>
<feature type="compositionally biased region" description="Polar residues" evidence="2">
    <location>
        <begin position="330"/>
        <end position="348"/>
    </location>
</feature>
<comment type="similarity">
    <text evidence="1">Belongs to the VPS72/YL1 family.</text>
</comment>
<feature type="compositionally biased region" description="Basic and acidic residues" evidence="2">
    <location>
        <begin position="659"/>
        <end position="675"/>
    </location>
</feature>
<feature type="region of interest" description="Disordered" evidence="2">
    <location>
        <begin position="1"/>
        <end position="192"/>
    </location>
</feature>
<dbReference type="Proteomes" id="UP000761534">
    <property type="component" value="Unassembled WGS sequence"/>
</dbReference>
<accession>A0A642VC55</accession>
<evidence type="ECO:0000313" key="5">
    <source>
        <dbReference type="Proteomes" id="UP000761534"/>
    </source>
</evidence>
<name>A0A642VC55_9ASCO</name>
<feature type="domain" description="Vps72/YL1 C-terminal" evidence="3">
    <location>
        <begin position="591"/>
        <end position="620"/>
    </location>
</feature>
<sequence length="675" mass="76709">MSSPEINDGLVATRSRRSNAGNRLQSLLNAEDPLDDEEMIFKEFEDDDEFEVDRGEDDEEEDEEEGDEEEEGVERAEGEDEEGDEESRPKKKRKIEEAGEEDDENFSSSSESEDEPEEDENAGEKELVKQQREQKRKEAAQKKKKMFEIKVHKKSTEGDGESKPKRPRNRHTAAELLAGDRRVSKRTAAMKNTQDVIQRLQESEARRASGAQQPVQRKVVHVMTQEERLEEAKKTEKKNLASLNTYFEVEEEKKRRQKEKMNKRPQLTHVVRYLSTKKLVPPRRIFTRPKFDEIKVEPKREHEQEQGSTVTMLENGDEPKITVLEDGQQRAESNQESQNGIENQSSDLGNKEADGTEPADDQGGKMDIDSGKKDAEEDGDVFSTPKEHSIEPTEEIASNAPTADGDVDSKKKEKSVEVETDKEAEKKEQEVEDEVKRESPEKAEQPNLDDEEAEKEGQNVDKESAKKKESTSEEAGKMEVDNDKPEANGTMSEETAPMNDNEESKIKQEDQDEETSEVKLEEPKKARNDDLPPDSNLPDIHGPWNLRTKTTISMFDFLDENDYTKARSKKILLGDQAFYTEKPPPIDKKHRLCVVTGKPAHFIDPGSGMPYASLEAYKIIELVRKGGIYWNPTFGGVYTMPTHNTRHAQGVPEGFGRPDPSKSNDNEDDNNDKSK</sequence>
<organism evidence="4 5">
    <name type="scientific">Trichomonascus ciferrii</name>
    <dbReference type="NCBI Taxonomy" id="44093"/>
    <lineage>
        <taxon>Eukaryota</taxon>
        <taxon>Fungi</taxon>
        <taxon>Dikarya</taxon>
        <taxon>Ascomycota</taxon>
        <taxon>Saccharomycotina</taxon>
        <taxon>Dipodascomycetes</taxon>
        <taxon>Dipodascales</taxon>
        <taxon>Trichomonascaceae</taxon>
        <taxon>Trichomonascus</taxon>
        <taxon>Trichomonascus ciferrii complex</taxon>
    </lineage>
</organism>
<evidence type="ECO:0000256" key="2">
    <source>
        <dbReference type="SAM" id="MobiDB-lite"/>
    </source>
</evidence>
<feature type="region of interest" description="Disordered" evidence="2">
    <location>
        <begin position="645"/>
        <end position="675"/>
    </location>
</feature>
<proteinExistence type="inferred from homology"/>
<feature type="compositionally biased region" description="Polar residues" evidence="2">
    <location>
        <begin position="18"/>
        <end position="28"/>
    </location>
</feature>
<keyword evidence="5" id="KW-1185">Reference proteome</keyword>
<evidence type="ECO:0000256" key="1">
    <source>
        <dbReference type="ARBA" id="ARBA00006832"/>
    </source>
</evidence>
<dbReference type="PANTHER" id="PTHR13275:SF4">
    <property type="entry name" value="VACUOLAR PROTEIN SORTING-ASSOCIATED PROTEIN 72 HOMOLOG"/>
    <property type="match status" value="1"/>
</dbReference>
<dbReference type="InterPro" id="IPR046757">
    <property type="entry name" value="YL1_N"/>
</dbReference>
<feature type="compositionally biased region" description="Basic and acidic residues" evidence="2">
    <location>
        <begin position="122"/>
        <end position="164"/>
    </location>
</feature>
<feature type="compositionally biased region" description="Acidic residues" evidence="2">
    <location>
        <begin position="32"/>
        <end position="85"/>
    </location>
</feature>
<evidence type="ECO:0000259" key="3">
    <source>
        <dbReference type="SMART" id="SM00993"/>
    </source>
</evidence>
<dbReference type="VEuPathDB" id="FungiDB:TRICI_002245"/>
<dbReference type="SMART" id="SM00993">
    <property type="entry name" value="YL1_C"/>
    <property type="match status" value="1"/>
</dbReference>
<dbReference type="GO" id="GO:0005634">
    <property type="term" value="C:nucleus"/>
    <property type="evidence" value="ECO:0007669"/>
    <property type="project" value="TreeGrafter"/>
</dbReference>
<feature type="compositionally biased region" description="Basic and acidic residues" evidence="2">
    <location>
        <begin position="455"/>
        <end position="486"/>
    </location>
</feature>
<dbReference type="EMBL" id="SWFS01000155">
    <property type="protein sequence ID" value="KAA8915600.1"/>
    <property type="molecule type" value="Genomic_DNA"/>
</dbReference>
<feature type="compositionally biased region" description="Basic and acidic residues" evidence="2">
    <location>
        <begin position="289"/>
        <end position="305"/>
    </location>
</feature>
<dbReference type="AlphaFoldDB" id="A0A642VC55"/>
<evidence type="ECO:0000313" key="4">
    <source>
        <dbReference type="EMBL" id="KAA8915600.1"/>
    </source>
</evidence>
<feature type="compositionally biased region" description="Basic and acidic residues" evidence="2">
    <location>
        <begin position="362"/>
        <end position="375"/>
    </location>
</feature>
<feature type="compositionally biased region" description="Basic and acidic residues" evidence="2">
    <location>
        <begin position="516"/>
        <end position="530"/>
    </location>
</feature>
<dbReference type="Pfam" id="PF05764">
    <property type="entry name" value="YL1"/>
    <property type="match status" value="2"/>
</dbReference>
<comment type="caution">
    <text evidence="4">The sequence shown here is derived from an EMBL/GenBank/DDBJ whole genome shotgun (WGS) entry which is preliminary data.</text>
</comment>
<gene>
    <name evidence="4" type="ORF">TRICI_002245</name>
</gene>
<feature type="region of interest" description="Disordered" evidence="2">
    <location>
        <begin position="285"/>
        <end position="542"/>
    </location>
</feature>
<reference evidence="4" key="1">
    <citation type="journal article" date="2019" name="G3 (Bethesda)">
        <title>Genome Assemblies of Two Rare Opportunistic Yeast Pathogens: Diutina rugosa (syn. Candida rugosa) and Trichomonascus ciferrii (syn. Candida ciferrii).</title>
        <authorList>
            <person name="Mixao V."/>
            <person name="Saus E."/>
            <person name="Hansen A.P."/>
            <person name="Lass-Florl C."/>
            <person name="Gabaldon T."/>
        </authorList>
    </citation>
    <scope>NUCLEOTIDE SEQUENCE</scope>
    <source>
        <strain evidence="4">CBS 4856</strain>
    </source>
</reference>
<protein>
    <recommendedName>
        <fullName evidence="3">Vps72/YL1 C-terminal domain-containing protein</fullName>
    </recommendedName>
</protein>
<dbReference type="OrthoDB" id="49520at2759"/>
<dbReference type="Pfam" id="PF08265">
    <property type="entry name" value="YL1_C"/>
    <property type="match status" value="1"/>
</dbReference>
<feature type="compositionally biased region" description="Basic and acidic residues" evidence="2">
    <location>
        <begin position="407"/>
        <end position="444"/>
    </location>
</feature>
<feature type="compositionally biased region" description="Acidic residues" evidence="2">
    <location>
        <begin position="98"/>
        <end position="121"/>
    </location>
</feature>
<dbReference type="PANTHER" id="PTHR13275">
    <property type="entry name" value="YL-1 PROTEIN TRANSCRIPTION FACTOR-LIKE 1"/>
    <property type="match status" value="1"/>
</dbReference>